<evidence type="ECO:0000256" key="2">
    <source>
        <dbReference type="ARBA" id="ARBA00022771"/>
    </source>
</evidence>
<dbReference type="GeneID" id="94432993"/>
<feature type="compositionally biased region" description="Low complexity" evidence="5">
    <location>
        <begin position="377"/>
        <end position="387"/>
    </location>
</feature>
<feature type="compositionally biased region" description="Basic and acidic residues" evidence="5">
    <location>
        <begin position="534"/>
        <end position="552"/>
    </location>
</feature>
<dbReference type="InterPro" id="IPR001841">
    <property type="entry name" value="Znf_RING"/>
</dbReference>
<dbReference type="GO" id="GO:0006511">
    <property type="term" value="P:ubiquitin-dependent protein catabolic process"/>
    <property type="evidence" value="ECO:0007669"/>
    <property type="project" value="TreeGrafter"/>
</dbReference>
<evidence type="ECO:0000259" key="7">
    <source>
        <dbReference type="PROSITE" id="PS50089"/>
    </source>
</evidence>
<gene>
    <name evidence="8" type="ORF">CSUI_009670</name>
</gene>
<feature type="transmembrane region" description="Helical" evidence="6">
    <location>
        <begin position="60"/>
        <end position="83"/>
    </location>
</feature>
<evidence type="ECO:0000256" key="5">
    <source>
        <dbReference type="SAM" id="MobiDB-lite"/>
    </source>
</evidence>
<dbReference type="Proteomes" id="UP000221165">
    <property type="component" value="Unassembled WGS sequence"/>
</dbReference>
<dbReference type="EMBL" id="MIGC01005855">
    <property type="protein sequence ID" value="PHJ16515.1"/>
    <property type="molecule type" value="Genomic_DNA"/>
</dbReference>
<dbReference type="SUPFAM" id="SSF57850">
    <property type="entry name" value="RING/U-box"/>
    <property type="match status" value="1"/>
</dbReference>
<feature type="compositionally biased region" description="Basic and acidic residues" evidence="5">
    <location>
        <begin position="485"/>
        <end position="495"/>
    </location>
</feature>
<dbReference type="PANTHER" id="PTHR45931">
    <property type="entry name" value="SI:CH211-59O9.10"/>
    <property type="match status" value="1"/>
</dbReference>
<name>A0A2C6KJ58_9APIC</name>
<feature type="region of interest" description="Disordered" evidence="5">
    <location>
        <begin position="250"/>
        <end position="570"/>
    </location>
</feature>
<dbReference type="GO" id="GO:0005634">
    <property type="term" value="C:nucleus"/>
    <property type="evidence" value="ECO:0007669"/>
    <property type="project" value="TreeGrafter"/>
</dbReference>
<feature type="compositionally biased region" description="Low complexity" evidence="5">
    <location>
        <begin position="414"/>
        <end position="435"/>
    </location>
</feature>
<feature type="compositionally biased region" description="Low complexity" evidence="5">
    <location>
        <begin position="349"/>
        <end position="366"/>
    </location>
</feature>
<protein>
    <submittedName>
        <fullName evidence="8">Zinc c3hc4 type (Ring finger) domain-containing protein</fullName>
    </submittedName>
</protein>
<dbReference type="GO" id="GO:0061630">
    <property type="term" value="F:ubiquitin protein ligase activity"/>
    <property type="evidence" value="ECO:0007669"/>
    <property type="project" value="TreeGrafter"/>
</dbReference>
<dbReference type="PROSITE" id="PS50089">
    <property type="entry name" value="ZF_RING_2"/>
    <property type="match status" value="1"/>
</dbReference>
<dbReference type="InterPro" id="IPR051834">
    <property type="entry name" value="RING_finger_E3_ligase"/>
</dbReference>
<accession>A0A2C6KJ58</accession>
<feature type="compositionally biased region" description="Basic and acidic residues" evidence="5">
    <location>
        <begin position="446"/>
        <end position="462"/>
    </location>
</feature>
<dbReference type="Gene3D" id="3.30.40.10">
    <property type="entry name" value="Zinc/RING finger domain, C3HC4 (zinc finger)"/>
    <property type="match status" value="1"/>
</dbReference>
<evidence type="ECO:0000313" key="9">
    <source>
        <dbReference type="Proteomes" id="UP000221165"/>
    </source>
</evidence>
<dbReference type="SMART" id="SM00184">
    <property type="entry name" value="RING"/>
    <property type="match status" value="1"/>
</dbReference>
<dbReference type="RefSeq" id="XP_067918243.1">
    <property type="nucleotide sequence ID" value="XM_068069782.1"/>
</dbReference>
<dbReference type="PANTHER" id="PTHR45931:SF3">
    <property type="entry name" value="RING ZINC FINGER-CONTAINING PROTEIN"/>
    <property type="match status" value="1"/>
</dbReference>
<evidence type="ECO:0000256" key="6">
    <source>
        <dbReference type="SAM" id="Phobius"/>
    </source>
</evidence>
<dbReference type="Pfam" id="PF13639">
    <property type="entry name" value="zf-RING_2"/>
    <property type="match status" value="1"/>
</dbReference>
<keyword evidence="6" id="KW-0472">Membrane</keyword>
<dbReference type="GO" id="GO:0008270">
    <property type="term" value="F:zinc ion binding"/>
    <property type="evidence" value="ECO:0007669"/>
    <property type="project" value="UniProtKB-KW"/>
</dbReference>
<keyword evidence="6" id="KW-1133">Transmembrane helix</keyword>
<organism evidence="8 9">
    <name type="scientific">Cystoisospora suis</name>
    <dbReference type="NCBI Taxonomy" id="483139"/>
    <lineage>
        <taxon>Eukaryota</taxon>
        <taxon>Sar</taxon>
        <taxon>Alveolata</taxon>
        <taxon>Apicomplexa</taxon>
        <taxon>Conoidasida</taxon>
        <taxon>Coccidia</taxon>
        <taxon>Eucoccidiorida</taxon>
        <taxon>Eimeriorina</taxon>
        <taxon>Sarcocystidae</taxon>
        <taxon>Cystoisospora</taxon>
    </lineage>
</organism>
<keyword evidence="1" id="KW-0479">Metal-binding</keyword>
<feature type="transmembrane region" description="Helical" evidence="6">
    <location>
        <begin position="95"/>
        <end position="114"/>
    </location>
</feature>
<proteinExistence type="predicted"/>
<reference evidence="8 9" key="1">
    <citation type="journal article" date="2017" name="Int. J. Parasitol.">
        <title>The genome of the protozoan parasite Cystoisospora suis and a reverse vaccinology approach to identify vaccine candidates.</title>
        <authorList>
            <person name="Palmieri N."/>
            <person name="Shrestha A."/>
            <person name="Ruttkowski B."/>
            <person name="Beck T."/>
            <person name="Vogl C."/>
            <person name="Tomley F."/>
            <person name="Blake D.P."/>
            <person name="Joachim A."/>
        </authorList>
    </citation>
    <scope>NUCLEOTIDE SEQUENCE [LARGE SCALE GENOMIC DNA]</scope>
    <source>
        <strain evidence="8 9">Wien I</strain>
    </source>
</reference>
<feature type="transmembrane region" description="Helical" evidence="6">
    <location>
        <begin position="177"/>
        <end position="200"/>
    </location>
</feature>
<keyword evidence="6" id="KW-0812">Transmembrane</keyword>
<keyword evidence="9" id="KW-1185">Reference proteome</keyword>
<feature type="compositionally biased region" description="Low complexity" evidence="5">
    <location>
        <begin position="496"/>
        <end position="522"/>
    </location>
</feature>
<feature type="domain" description="RING-type" evidence="7">
    <location>
        <begin position="603"/>
        <end position="643"/>
    </location>
</feature>
<evidence type="ECO:0000256" key="1">
    <source>
        <dbReference type="ARBA" id="ARBA00022723"/>
    </source>
</evidence>
<evidence type="ECO:0000256" key="4">
    <source>
        <dbReference type="PROSITE-ProRule" id="PRU00175"/>
    </source>
</evidence>
<evidence type="ECO:0000256" key="3">
    <source>
        <dbReference type="ARBA" id="ARBA00022833"/>
    </source>
</evidence>
<sequence>MAGLVLIRSTVDALRRVARSTTTSLSRLLLGTEEDALMNRDPIMEVVSQNPQEAIRFIKLVMLFGATTGVLVSVPCVVYLVLYWEECRCNKPLQWWVSVFSALQVSQVPVRYLFFFHLHTTPNNRAAIINTTRTLTGGSGWKCSKLVSILSYGWFILGVVWVFNAHECTEAPGLWKLTVSAIVISMLRLVTTFICFWISFPPNTAGLDPNVDRFRSTGASPDQIARLPLLTYAEKKVELRRIASEKKKKEAAEAVSGLSGGQEEGGCHSQEKKGEEEKKRTEEKEGEKKAGEIGEEIDAGGGGGKRGAEEGERKNERRSELRGSRHEAGDDESSMTSAMISQVPHPPESDSSSSFCSSSSSSSSSSLHHRKPHENTSFFASSSSSLFHSDRSREGTPSLLPKRRKSFPSLHDMSASSSSHTTDISSASSTSSADTCLFTNPSLPGETKKKTEEREREGDTGKEPSSANNLGVSEPTMARSFRSSKTNDSREDIHDLVSSSSLLSSGPSPLHPSSSSPFGESSAVRVSYNAEEERDIHPLSKKEVKKEEAVEKNDEEEDKEKKKAVSPCAQPTMTREERAGGALFLSGYVEQRGEEFSSVQENCCICLSEFSDEEILRELLCSHFFHQGCIDKWLLKNKHCPLCLRQIDEK</sequence>
<comment type="caution">
    <text evidence="8">The sequence shown here is derived from an EMBL/GenBank/DDBJ whole genome shotgun (WGS) entry which is preliminary data.</text>
</comment>
<keyword evidence="3" id="KW-0862">Zinc</keyword>
<feature type="transmembrane region" description="Helical" evidence="6">
    <location>
        <begin position="146"/>
        <end position="165"/>
    </location>
</feature>
<dbReference type="OrthoDB" id="9984778at2759"/>
<keyword evidence="2 4" id="KW-0863">Zinc-finger</keyword>
<feature type="compositionally biased region" description="Basic and acidic residues" evidence="5">
    <location>
        <begin position="265"/>
        <end position="292"/>
    </location>
</feature>
<evidence type="ECO:0000313" key="8">
    <source>
        <dbReference type="EMBL" id="PHJ16515.1"/>
    </source>
</evidence>
<feature type="compositionally biased region" description="Basic and acidic residues" evidence="5">
    <location>
        <begin position="306"/>
        <end position="328"/>
    </location>
</feature>
<dbReference type="VEuPathDB" id="ToxoDB:CSUI_009670"/>
<dbReference type="InterPro" id="IPR013083">
    <property type="entry name" value="Znf_RING/FYVE/PHD"/>
</dbReference>
<dbReference type="AlphaFoldDB" id="A0A2C6KJ58"/>